<keyword evidence="1" id="KW-0732">Signal</keyword>
<reference evidence="2" key="2">
    <citation type="submission" date="2020-05" db="UniProtKB">
        <authorList>
            <consortium name="EnsemblMetazoa"/>
        </authorList>
    </citation>
    <scope>IDENTIFICATION</scope>
    <source>
        <strain evidence="2">ACHKN1017</strain>
    </source>
</reference>
<dbReference type="VEuPathDB" id="VectorBase:ACHR009544"/>
<dbReference type="AlphaFoldDB" id="A0A182KFK6"/>
<dbReference type="STRING" id="43041.A0A182KFK6"/>
<name>A0A182KFK6_9DIPT</name>
<feature type="chain" id="PRO_5008125486" evidence="1">
    <location>
        <begin position="18"/>
        <end position="505"/>
    </location>
</feature>
<feature type="signal peptide" evidence="1">
    <location>
        <begin position="1"/>
        <end position="17"/>
    </location>
</feature>
<sequence>MLFFMYSVLMFATTLHGRQIDFERFDQLSGFNVYNSSLRVRKYNRTMVTLNGTLVVMVPLNKSIMISTDLFHSSRGNQQFNHYPVKLPTRHVCEFFDSFYADYSEYMDNIINLPERGECPIQPCTVHIIDKVFPADAIPSFLPPGLWKAHLINSLQDVEIVRFEIIVKVLLIVISLHGIQVDFERFDQLSGFNFYNSSLRVRKYNRTMVTLNGTLEVVAPLNKSIMVSTDFFHSSRGNQQYNHHPAKFPTRHVCDFMSNFYEGYNEHVDDMINMPKNGECPITPRMIYVVNKIFPAKAIPHFFRPGLWKINIINVLKNVEVSRFELIFIVKTSMLNIWVILAFGTIPLLGLQIDFERTEQLSGYDIINNTLRVRKYNRTTKVLNGTTASFVILNNSFLISTDIFHSPLGNQQFNHYPMKLPSKPLCEFLDMLYDEYSECLSNIYNLPVRGTCPIPPLEVYTIDKMFPSKSIPPFLPKGLWKAYIIFTLNEQEVVRFMWMVKVRLS</sequence>
<dbReference type="EnsemblMetazoa" id="ACHR009544-RA">
    <property type="protein sequence ID" value="ACHR009544-PA"/>
    <property type="gene ID" value="ACHR009544"/>
</dbReference>
<organism evidence="2 3">
    <name type="scientific">Anopheles christyi</name>
    <dbReference type="NCBI Taxonomy" id="43041"/>
    <lineage>
        <taxon>Eukaryota</taxon>
        <taxon>Metazoa</taxon>
        <taxon>Ecdysozoa</taxon>
        <taxon>Arthropoda</taxon>
        <taxon>Hexapoda</taxon>
        <taxon>Insecta</taxon>
        <taxon>Pterygota</taxon>
        <taxon>Neoptera</taxon>
        <taxon>Endopterygota</taxon>
        <taxon>Diptera</taxon>
        <taxon>Nematocera</taxon>
        <taxon>Culicoidea</taxon>
        <taxon>Culicidae</taxon>
        <taxon>Anophelinae</taxon>
        <taxon>Anopheles</taxon>
    </lineage>
</organism>
<proteinExistence type="predicted"/>
<dbReference type="PANTHER" id="PTHR21112">
    <property type="entry name" value="CHEMOSENSORY PROTEIN A 29A-RELATED"/>
    <property type="match status" value="1"/>
</dbReference>
<keyword evidence="3" id="KW-1185">Reference proteome</keyword>
<accession>A0A182KFK6</accession>
<evidence type="ECO:0000313" key="3">
    <source>
        <dbReference type="Proteomes" id="UP000075881"/>
    </source>
</evidence>
<evidence type="ECO:0000313" key="2">
    <source>
        <dbReference type="EnsemblMetazoa" id="ACHR009544-PA"/>
    </source>
</evidence>
<evidence type="ECO:0000256" key="1">
    <source>
        <dbReference type="SAM" id="SignalP"/>
    </source>
</evidence>
<reference evidence="3" key="1">
    <citation type="submission" date="2013-03" db="EMBL/GenBank/DDBJ databases">
        <title>The Genome Sequence of Anopheles christyi ACHKN1017.</title>
        <authorList>
            <consortium name="The Broad Institute Genomics Platform"/>
            <person name="Neafsey D.E."/>
            <person name="Besansky N."/>
            <person name="Walker B."/>
            <person name="Young S.K."/>
            <person name="Zeng Q."/>
            <person name="Gargeya S."/>
            <person name="Fitzgerald M."/>
            <person name="Haas B."/>
            <person name="Abouelleil A."/>
            <person name="Allen A.W."/>
            <person name="Alvarado L."/>
            <person name="Arachchi H.M."/>
            <person name="Berlin A.M."/>
            <person name="Chapman S.B."/>
            <person name="Gainer-Dewar J."/>
            <person name="Goldberg J."/>
            <person name="Griggs A."/>
            <person name="Gujja S."/>
            <person name="Hansen M."/>
            <person name="Howarth C."/>
            <person name="Imamovic A."/>
            <person name="Ireland A."/>
            <person name="Larimer J."/>
            <person name="McCowan C."/>
            <person name="Murphy C."/>
            <person name="Pearson M."/>
            <person name="Poon T.W."/>
            <person name="Priest M."/>
            <person name="Roberts A."/>
            <person name="Saif S."/>
            <person name="Shea T."/>
            <person name="Sisk P."/>
            <person name="Sykes S."/>
            <person name="Wortman J."/>
            <person name="Nusbaum C."/>
            <person name="Birren B."/>
        </authorList>
    </citation>
    <scope>NUCLEOTIDE SEQUENCE [LARGE SCALE GENOMIC DNA]</scope>
    <source>
        <strain evidence="3">ACHKN1017</strain>
    </source>
</reference>
<dbReference type="Proteomes" id="UP000075881">
    <property type="component" value="Unassembled WGS sequence"/>
</dbReference>
<protein>
    <submittedName>
        <fullName evidence="2">Uncharacterized protein</fullName>
    </submittedName>
</protein>
<dbReference type="PANTHER" id="PTHR21112:SF0">
    <property type="entry name" value="CHEMOSENSORY PROTEIN A 29A-RELATED"/>
    <property type="match status" value="1"/>
</dbReference>